<dbReference type="Proteomes" id="UP000295794">
    <property type="component" value="Unassembled WGS sequence"/>
</dbReference>
<dbReference type="AlphaFoldDB" id="A0A377Q9F4"/>
<evidence type="ECO:0000313" key="4">
    <source>
        <dbReference type="EMBL" id="STQ91916.1"/>
    </source>
</evidence>
<keyword evidence="2" id="KW-0472">Membrane</keyword>
<reference evidence="5 7" key="2">
    <citation type="submission" date="2019-03" db="EMBL/GenBank/DDBJ databases">
        <title>Genomic Encyclopedia of Type Strains, Phase IV (KMG-IV): sequencing the most valuable type-strain genomes for metagenomic binning, comparative biology and taxonomic classification.</title>
        <authorList>
            <person name="Goeker M."/>
        </authorList>
    </citation>
    <scope>NUCLEOTIDE SEQUENCE [LARGE SCALE GENOMIC DNA]</scope>
    <source>
        <strain evidence="5 7">DSM 3764</strain>
    </source>
</reference>
<dbReference type="EMBL" id="SMBT01000019">
    <property type="protein sequence ID" value="TCU81809.1"/>
    <property type="molecule type" value="Genomic_DNA"/>
</dbReference>
<evidence type="ECO:0000313" key="5">
    <source>
        <dbReference type="EMBL" id="TCU81809.1"/>
    </source>
</evidence>
<evidence type="ECO:0000256" key="1">
    <source>
        <dbReference type="SAM" id="MobiDB-lite"/>
    </source>
</evidence>
<proteinExistence type="predicted"/>
<dbReference type="Proteomes" id="UP000255108">
    <property type="component" value="Unassembled WGS sequence"/>
</dbReference>
<keyword evidence="7" id="KW-1185">Reference proteome</keyword>
<dbReference type="OrthoDB" id="8704559at2"/>
<keyword evidence="2" id="KW-1133">Transmembrane helix</keyword>
<keyword evidence="2" id="KW-0812">Transmembrane</keyword>
<accession>A0A377Q9F4</accession>
<organism evidence="4 6">
    <name type="scientific">Iodobacter fluviatilis</name>
    <dbReference type="NCBI Taxonomy" id="537"/>
    <lineage>
        <taxon>Bacteria</taxon>
        <taxon>Pseudomonadati</taxon>
        <taxon>Pseudomonadota</taxon>
        <taxon>Betaproteobacteria</taxon>
        <taxon>Neisseriales</taxon>
        <taxon>Chitinibacteraceae</taxon>
        <taxon>Iodobacter</taxon>
    </lineage>
</organism>
<dbReference type="InterPro" id="IPR025645">
    <property type="entry name" value="DUF4349"/>
</dbReference>
<feature type="domain" description="DUF4349" evidence="3">
    <location>
        <begin position="61"/>
        <end position="296"/>
    </location>
</feature>
<dbReference type="Pfam" id="PF14257">
    <property type="entry name" value="DUF4349"/>
    <property type="match status" value="1"/>
</dbReference>
<gene>
    <name evidence="5" type="ORF">EV682_11966</name>
    <name evidence="4" type="ORF">NCTC11159_02999</name>
</gene>
<name>A0A377Q9F4_9NEIS</name>
<reference evidence="4 6" key="1">
    <citation type="submission" date="2018-06" db="EMBL/GenBank/DDBJ databases">
        <authorList>
            <consortium name="Pathogen Informatics"/>
            <person name="Doyle S."/>
        </authorList>
    </citation>
    <scope>NUCLEOTIDE SEQUENCE [LARGE SCALE GENOMIC DNA]</scope>
    <source>
        <strain evidence="4 6">NCTC11159</strain>
    </source>
</reference>
<dbReference type="RefSeq" id="WP_115228108.1">
    <property type="nucleotide sequence ID" value="NZ_CAWOLO010000019.1"/>
</dbReference>
<dbReference type="EMBL" id="UGHR01000001">
    <property type="protein sequence ID" value="STQ91916.1"/>
    <property type="molecule type" value="Genomic_DNA"/>
</dbReference>
<evidence type="ECO:0000313" key="7">
    <source>
        <dbReference type="Proteomes" id="UP000295794"/>
    </source>
</evidence>
<evidence type="ECO:0000259" key="3">
    <source>
        <dbReference type="Pfam" id="PF14257"/>
    </source>
</evidence>
<feature type="transmembrane region" description="Helical" evidence="2">
    <location>
        <begin position="282"/>
        <end position="299"/>
    </location>
</feature>
<sequence length="320" mass="35567">MQIKPFCLCLAIVLLCACGKKEEMGDMPAEASTAGSAANSAPVSSKEQLSSSANTYSDSTRQFIRTADAKFQVKDVYKSALIIEDITAQLGGFVEKNAIKSEIAQIHFEAIGDNKKLKLTEYTVNGALIIRVPSEKTQDFLRQIAGQITFLNERTFLAQDAQFELLKQRLGVRRNQETQSQMGKAAKNSGNAEDKAIAIDAQDSSKQARDNAIILEKEFADQVAFSKITLFLDQPSQINQTEVSDTEAIIKQARPNFFYRMGKAIQSGWYSGLDASIELMKIWPLWLVIAAIALLIRKFRKTKKVSEIKSEHETKISDVE</sequence>
<feature type="region of interest" description="Disordered" evidence="1">
    <location>
        <begin position="29"/>
        <end position="53"/>
    </location>
</feature>
<feature type="compositionally biased region" description="Polar residues" evidence="1">
    <location>
        <begin position="33"/>
        <end position="53"/>
    </location>
</feature>
<protein>
    <submittedName>
        <fullName evidence="5">Uncharacterized protein DUF4349</fullName>
    </submittedName>
</protein>
<evidence type="ECO:0000313" key="6">
    <source>
        <dbReference type="Proteomes" id="UP000255108"/>
    </source>
</evidence>
<evidence type="ECO:0000256" key="2">
    <source>
        <dbReference type="SAM" id="Phobius"/>
    </source>
</evidence>
<dbReference type="PROSITE" id="PS51257">
    <property type="entry name" value="PROKAR_LIPOPROTEIN"/>
    <property type="match status" value="1"/>
</dbReference>